<dbReference type="PROSITE" id="PS00211">
    <property type="entry name" value="ABC_TRANSPORTER_1"/>
    <property type="match status" value="1"/>
</dbReference>
<reference evidence="8" key="1">
    <citation type="submission" date="2022-11" db="EMBL/GenBank/DDBJ databases">
        <title>Biodiversity and phylogenetic relationships of bacteria.</title>
        <authorList>
            <person name="Machado R.A.R."/>
            <person name="Bhat A."/>
            <person name="Loulou A."/>
            <person name="Kallel S."/>
        </authorList>
    </citation>
    <scope>NUCLEOTIDE SEQUENCE</scope>
    <source>
        <strain evidence="8">K-TC2</strain>
    </source>
</reference>
<keyword evidence="5" id="KW-0547">Nucleotide-binding</keyword>
<comment type="caution">
    <text evidence="8">The sequence shown here is derived from an EMBL/GenBank/DDBJ whole genome shotgun (WGS) entry which is preliminary data.</text>
</comment>
<dbReference type="InterPro" id="IPR003593">
    <property type="entry name" value="AAA+_ATPase"/>
</dbReference>
<gene>
    <name evidence="8" type="ORF">OSH07_16060</name>
</gene>
<dbReference type="GO" id="GO:0005524">
    <property type="term" value="F:ATP binding"/>
    <property type="evidence" value="ECO:0007669"/>
    <property type="project" value="UniProtKB-KW"/>
</dbReference>
<dbReference type="Proteomes" id="UP001144805">
    <property type="component" value="Unassembled WGS sequence"/>
</dbReference>
<evidence type="ECO:0000256" key="1">
    <source>
        <dbReference type="ARBA" id="ARBA00005417"/>
    </source>
</evidence>
<keyword evidence="4" id="KW-0677">Repeat</keyword>
<sequence length="512" mass="55102">MNTRSDDLALELAGLVKQYGPVRALDGANLSVRRGEVHGLIGQNGAGKSTMIKILSGLERADAGEIKIRGEAVEGLTPAEVLTRGIGVIYQDRMTIPSFTVEEALFYATPAASANGVTVNRRALRRRADELIERYFGVGLPKNRLLRDLTTAEQQVVHITRTLLLGPHIVVLDEPTAALARREVESLFRGIEAMRQDGITVVYISHYLREIKEICDRITVLRNGRDVAILNAGTASIEDMTGPMIGSDIGSLFPARGEKAGAPFFVARGLGRRSGFRDVDLVVRKGEIVGVTGLIGSGIKEFTRVLFGLDAAHDGVMEIDGAAYAPRTPRDALAAGLALVPEDRRTQGVGLPLSLRENIVLASLERFSRFGFMRRDAETKRARGFIASLSIKAPDETVSAGSLSGGNQQKVAIAKWLCREASLYVLDEPTVGIDVAAKAEIYRLLRGLADAGHSLIVVSSDLDEVRGLADRVVVLHRGSVALDARSETVSPSALLAAVVGGRPEEAHDIHHH</sequence>
<evidence type="ECO:0000256" key="3">
    <source>
        <dbReference type="ARBA" id="ARBA00022597"/>
    </source>
</evidence>
<dbReference type="CDD" id="cd03215">
    <property type="entry name" value="ABC_Carb_Monos_II"/>
    <property type="match status" value="1"/>
</dbReference>
<dbReference type="EMBL" id="JAPKNK010000007">
    <property type="protein sequence ID" value="MCX5570722.1"/>
    <property type="molecule type" value="Genomic_DNA"/>
</dbReference>
<dbReference type="InterPro" id="IPR017871">
    <property type="entry name" value="ABC_transporter-like_CS"/>
</dbReference>
<evidence type="ECO:0000256" key="2">
    <source>
        <dbReference type="ARBA" id="ARBA00022448"/>
    </source>
</evidence>
<evidence type="ECO:0000259" key="7">
    <source>
        <dbReference type="PROSITE" id="PS50893"/>
    </source>
</evidence>
<dbReference type="PROSITE" id="PS50893">
    <property type="entry name" value="ABC_TRANSPORTER_2"/>
    <property type="match status" value="2"/>
</dbReference>
<organism evidence="8 9">
    <name type="scientific">Kaistia nematophila</name>
    <dbReference type="NCBI Taxonomy" id="2994654"/>
    <lineage>
        <taxon>Bacteria</taxon>
        <taxon>Pseudomonadati</taxon>
        <taxon>Pseudomonadota</taxon>
        <taxon>Alphaproteobacteria</taxon>
        <taxon>Hyphomicrobiales</taxon>
        <taxon>Kaistiaceae</taxon>
        <taxon>Kaistia</taxon>
    </lineage>
</organism>
<evidence type="ECO:0000256" key="4">
    <source>
        <dbReference type="ARBA" id="ARBA00022737"/>
    </source>
</evidence>
<dbReference type="GO" id="GO:0016887">
    <property type="term" value="F:ATP hydrolysis activity"/>
    <property type="evidence" value="ECO:0007669"/>
    <property type="project" value="InterPro"/>
</dbReference>
<evidence type="ECO:0000313" key="8">
    <source>
        <dbReference type="EMBL" id="MCX5570722.1"/>
    </source>
</evidence>
<dbReference type="Gene3D" id="3.40.50.300">
    <property type="entry name" value="P-loop containing nucleotide triphosphate hydrolases"/>
    <property type="match status" value="2"/>
</dbReference>
<dbReference type="InterPro" id="IPR027417">
    <property type="entry name" value="P-loop_NTPase"/>
</dbReference>
<keyword evidence="9" id="KW-1185">Reference proteome</keyword>
<feature type="domain" description="ABC transporter" evidence="7">
    <location>
        <begin position="10"/>
        <end position="248"/>
    </location>
</feature>
<dbReference type="RefSeq" id="WP_266339694.1">
    <property type="nucleotide sequence ID" value="NZ_JAPKNK010000007.1"/>
</dbReference>
<dbReference type="SUPFAM" id="SSF52540">
    <property type="entry name" value="P-loop containing nucleoside triphosphate hydrolases"/>
    <property type="match status" value="2"/>
</dbReference>
<proteinExistence type="inferred from homology"/>
<keyword evidence="2" id="KW-0813">Transport</keyword>
<comment type="similarity">
    <text evidence="1">Belongs to the ABC transporter superfamily.</text>
</comment>
<dbReference type="SMART" id="SM00382">
    <property type="entry name" value="AAA"/>
    <property type="match status" value="2"/>
</dbReference>
<name>A0A9X3IMA7_9HYPH</name>
<dbReference type="PANTHER" id="PTHR43790:SF9">
    <property type="entry name" value="GALACTOFURANOSE TRANSPORTER ATP-BINDING PROTEIN YTFR"/>
    <property type="match status" value="1"/>
</dbReference>
<accession>A0A9X3IMA7</accession>
<keyword evidence="3" id="KW-0762">Sugar transport</keyword>
<feature type="domain" description="ABC transporter" evidence="7">
    <location>
        <begin position="255"/>
        <end position="502"/>
    </location>
</feature>
<dbReference type="AlphaFoldDB" id="A0A9X3IMA7"/>
<dbReference type="CDD" id="cd03216">
    <property type="entry name" value="ABC_Carb_Monos_I"/>
    <property type="match status" value="1"/>
</dbReference>
<dbReference type="InterPro" id="IPR050107">
    <property type="entry name" value="ABC_carbohydrate_import_ATPase"/>
</dbReference>
<evidence type="ECO:0000313" key="9">
    <source>
        <dbReference type="Proteomes" id="UP001144805"/>
    </source>
</evidence>
<protein>
    <submittedName>
        <fullName evidence="8">Sugar ABC transporter ATP-binding protein</fullName>
    </submittedName>
</protein>
<dbReference type="PANTHER" id="PTHR43790">
    <property type="entry name" value="CARBOHYDRATE TRANSPORT ATP-BINDING PROTEIN MG119-RELATED"/>
    <property type="match status" value="1"/>
</dbReference>
<dbReference type="InterPro" id="IPR003439">
    <property type="entry name" value="ABC_transporter-like_ATP-bd"/>
</dbReference>
<dbReference type="Pfam" id="PF00005">
    <property type="entry name" value="ABC_tran"/>
    <property type="match status" value="2"/>
</dbReference>
<keyword evidence="6 8" id="KW-0067">ATP-binding</keyword>
<evidence type="ECO:0000256" key="5">
    <source>
        <dbReference type="ARBA" id="ARBA00022741"/>
    </source>
</evidence>
<evidence type="ECO:0000256" key="6">
    <source>
        <dbReference type="ARBA" id="ARBA00022840"/>
    </source>
</evidence>